<dbReference type="STRING" id="105559.Nwat_0298"/>
<evidence type="ECO:0008006" key="8">
    <source>
        <dbReference type="Google" id="ProtNLM"/>
    </source>
</evidence>
<dbReference type="EMBL" id="CP002086">
    <property type="protein sequence ID" value="ADJ27268.1"/>
    <property type="molecule type" value="Genomic_DNA"/>
</dbReference>
<evidence type="ECO:0000313" key="6">
    <source>
        <dbReference type="EMBL" id="ADJ27268.1"/>
    </source>
</evidence>
<evidence type="ECO:0000313" key="7">
    <source>
        <dbReference type="Proteomes" id="UP000000393"/>
    </source>
</evidence>
<evidence type="ECO:0000256" key="3">
    <source>
        <dbReference type="ARBA" id="ARBA00022692"/>
    </source>
</evidence>
<dbReference type="Proteomes" id="UP000000393">
    <property type="component" value="Chromosome"/>
</dbReference>
<keyword evidence="1" id="KW-1003">Cell membrane</keyword>
<accession>D8K9H9</accession>
<dbReference type="PANTHER" id="PTHR37481:SF1">
    <property type="entry name" value="LIPOPOLYSACCHARIDE EXPORT SYSTEM PROTEIN LPTC"/>
    <property type="match status" value="1"/>
</dbReference>
<dbReference type="Pfam" id="PF06835">
    <property type="entry name" value="LptC"/>
    <property type="match status" value="1"/>
</dbReference>
<dbReference type="InterPro" id="IPR026265">
    <property type="entry name" value="LptC"/>
</dbReference>
<keyword evidence="3" id="KW-0812">Transmembrane</keyword>
<keyword evidence="4" id="KW-1133">Transmembrane helix</keyword>
<dbReference type="GO" id="GO:0005886">
    <property type="term" value="C:plasma membrane"/>
    <property type="evidence" value="ECO:0007669"/>
    <property type="project" value="InterPro"/>
</dbReference>
<dbReference type="eggNOG" id="COG3117">
    <property type="taxonomic scope" value="Bacteria"/>
</dbReference>
<dbReference type="NCBIfam" id="TIGR04409">
    <property type="entry name" value="LptC_YrbK"/>
    <property type="match status" value="1"/>
</dbReference>
<dbReference type="KEGG" id="nwa:Nwat_0298"/>
<evidence type="ECO:0000256" key="2">
    <source>
        <dbReference type="ARBA" id="ARBA00022519"/>
    </source>
</evidence>
<dbReference type="RefSeq" id="WP_013219379.1">
    <property type="nucleotide sequence ID" value="NC_014315.1"/>
</dbReference>
<dbReference type="InterPro" id="IPR052363">
    <property type="entry name" value="LPS_export_LptC"/>
</dbReference>
<organism evidence="6 7">
    <name type="scientific">Nitrosococcus watsoni (strain C-113)</name>
    <dbReference type="NCBI Taxonomy" id="105559"/>
    <lineage>
        <taxon>Bacteria</taxon>
        <taxon>Pseudomonadati</taxon>
        <taxon>Pseudomonadota</taxon>
        <taxon>Gammaproteobacteria</taxon>
        <taxon>Chromatiales</taxon>
        <taxon>Chromatiaceae</taxon>
        <taxon>Nitrosococcus</taxon>
    </lineage>
</organism>
<name>D8K9H9_NITWC</name>
<dbReference type="InterPro" id="IPR010664">
    <property type="entry name" value="LipoPS_assembly_LptC-rel"/>
</dbReference>
<protein>
    <recommendedName>
        <fullName evidence="8">Lipopolysaccharide export system protein LptC</fullName>
    </recommendedName>
</protein>
<dbReference type="OrthoDB" id="5973594at2"/>
<dbReference type="AlphaFoldDB" id="D8K9H9"/>
<gene>
    <name evidence="6" type="ordered locus">Nwat_0298</name>
</gene>
<dbReference type="PANTHER" id="PTHR37481">
    <property type="entry name" value="LIPOPOLYSACCHARIDE EXPORT SYSTEM PROTEIN LPTC"/>
    <property type="match status" value="1"/>
</dbReference>
<dbReference type="GO" id="GO:0017089">
    <property type="term" value="F:glycolipid transfer activity"/>
    <property type="evidence" value="ECO:0007669"/>
    <property type="project" value="TreeGrafter"/>
</dbReference>
<keyword evidence="7" id="KW-1185">Reference proteome</keyword>
<keyword evidence="5" id="KW-0472">Membrane</keyword>
<dbReference type="GO" id="GO:0030288">
    <property type="term" value="C:outer membrane-bounded periplasmic space"/>
    <property type="evidence" value="ECO:0007669"/>
    <property type="project" value="TreeGrafter"/>
</dbReference>
<reference evidence="6 7" key="1">
    <citation type="submission" date="2010-06" db="EMBL/GenBank/DDBJ databases">
        <title>Complete sequence of chromosome of Nitrosococcus watsoni C-113.</title>
        <authorList>
            <consortium name="US DOE Joint Genome Institute"/>
            <person name="Lucas S."/>
            <person name="Copeland A."/>
            <person name="Lapidus A."/>
            <person name="Cheng J.-F."/>
            <person name="Bruce D."/>
            <person name="Goodwin L."/>
            <person name="Pitluck S."/>
            <person name="Malfatti S.A."/>
            <person name="Chain P.S.G."/>
            <person name="Land M."/>
            <person name="Hauser L."/>
            <person name="Kyrpides N."/>
            <person name="Ivanova N."/>
            <person name="Cambell M.A."/>
            <person name="Heidelberg J.F."/>
            <person name="Klotz M.G."/>
            <person name="Woyke T."/>
        </authorList>
    </citation>
    <scope>NUCLEOTIDE SEQUENCE [LARGE SCALE GENOMIC DNA]</scope>
    <source>
        <strain evidence="6 7">C-113</strain>
    </source>
</reference>
<dbReference type="GO" id="GO:0015221">
    <property type="term" value="F:lipopolysaccharide transmembrane transporter activity"/>
    <property type="evidence" value="ECO:0007669"/>
    <property type="project" value="InterPro"/>
</dbReference>
<dbReference type="HOGENOM" id="CLU_100563_1_1_6"/>
<evidence type="ECO:0000256" key="4">
    <source>
        <dbReference type="ARBA" id="ARBA00022989"/>
    </source>
</evidence>
<sequence>MVILTLIATVTAWELLQEESAYAPGGDLNRRTTDYFMEEFTSTLMDPQGLPLYRLAGTHMAHYLDNDTIEITAPDAVFYQQAKARWKVVAEQGLTNSQGDEIDLLGEVIIHQLGADSKTINMKILTRNVRVKPQAKYAETQQPVTLLNSFGKTHSIGARVYLKEGRIELLSQVRGNYDLAPKP</sequence>
<keyword evidence="2" id="KW-0997">Cell inner membrane</keyword>
<evidence type="ECO:0000256" key="1">
    <source>
        <dbReference type="ARBA" id="ARBA00022475"/>
    </source>
</evidence>
<dbReference type="Gene3D" id="2.60.450.10">
    <property type="entry name" value="Lipopolysaccharide (LPS) transport protein A like domain"/>
    <property type="match status" value="1"/>
</dbReference>
<proteinExistence type="predicted"/>
<evidence type="ECO:0000256" key="5">
    <source>
        <dbReference type="ARBA" id="ARBA00023136"/>
    </source>
</evidence>